<accession>A0AC61RVS8</accession>
<protein>
    <submittedName>
        <fullName evidence="1">Uncharacterized protein</fullName>
    </submittedName>
</protein>
<dbReference type="Proteomes" id="UP000304953">
    <property type="component" value="Unassembled WGS sequence"/>
</dbReference>
<name>A0AC61RVS8_9FIRM</name>
<organism evidence="1 2">
    <name type="scientific">Petralouisia muris</name>
    <dbReference type="NCBI Taxonomy" id="3032872"/>
    <lineage>
        <taxon>Bacteria</taxon>
        <taxon>Bacillati</taxon>
        <taxon>Bacillota</taxon>
        <taxon>Clostridia</taxon>
        <taxon>Lachnospirales</taxon>
        <taxon>Lachnospiraceae</taxon>
        <taxon>Petralouisia</taxon>
    </lineage>
</organism>
<gene>
    <name evidence="1" type="ORF">E5329_12300</name>
</gene>
<reference evidence="1" key="1">
    <citation type="submission" date="2019-04" db="EMBL/GenBank/DDBJ databases">
        <title>Microbes associate with the intestines of laboratory mice.</title>
        <authorList>
            <person name="Navarre W."/>
            <person name="Wong E."/>
            <person name="Huang K."/>
            <person name="Tropini C."/>
            <person name="Ng K."/>
            <person name="Yu B."/>
        </authorList>
    </citation>
    <scope>NUCLEOTIDE SEQUENCE</scope>
    <source>
        <strain evidence="1">NM01_1-7b</strain>
    </source>
</reference>
<evidence type="ECO:0000313" key="2">
    <source>
        <dbReference type="Proteomes" id="UP000304953"/>
    </source>
</evidence>
<comment type="caution">
    <text evidence="1">The sequence shown here is derived from an EMBL/GenBank/DDBJ whole genome shotgun (WGS) entry which is preliminary data.</text>
</comment>
<sequence length="297" mass="33940">METVKQVTAAVRCNFLGFFRNSRVIITFLFSFILCFFLSGRAMMVADYYESSMQALEPFIWTFGDATAILLCSLLLILLFLDLPKLSPFTPYMLLRMKKSRWLLAQLFYIFLVTVLYMLYVILVTSLLCMQKTYPGNVWSKTAALLAYSKMGKDLSIPSTVKVMESTTPFSCSLQIMILLVCYALTLSFLMLYVQMKIGKKAAIGAGLFYSLFGFLLDPEILAKILRKEEYEMFLVRRMIGWISPLNHATYGMHDFGYDVLPSIQQSCVFFLVILALLSGLSFHTLKQYNFSSFTGE</sequence>
<proteinExistence type="predicted"/>
<evidence type="ECO:0000313" key="1">
    <source>
        <dbReference type="EMBL" id="TGY95934.1"/>
    </source>
</evidence>
<keyword evidence="2" id="KW-1185">Reference proteome</keyword>
<dbReference type="EMBL" id="SRYA01000022">
    <property type="protein sequence ID" value="TGY95934.1"/>
    <property type="molecule type" value="Genomic_DNA"/>
</dbReference>